<keyword evidence="1" id="KW-0808">Transferase</keyword>
<gene>
    <name evidence="1" type="ORF">Tci_868421</name>
</gene>
<dbReference type="GO" id="GO:0003964">
    <property type="term" value="F:RNA-directed DNA polymerase activity"/>
    <property type="evidence" value="ECO:0007669"/>
    <property type="project" value="UniProtKB-KW"/>
</dbReference>
<dbReference type="AlphaFoldDB" id="A0A699SFM5"/>
<reference evidence="1" key="1">
    <citation type="journal article" date="2019" name="Sci. Rep.">
        <title>Draft genome of Tanacetum cinerariifolium, the natural source of mosquito coil.</title>
        <authorList>
            <person name="Yamashiro T."/>
            <person name="Shiraishi A."/>
            <person name="Satake H."/>
            <person name="Nakayama K."/>
        </authorList>
    </citation>
    <scope>NUCLEOTIDE SEQUENCE</scope>
</reference>
<proteinExistence type="predicted"/>
<keyword evidence="1" id="KW-0695">RNA-directed DNA polymerase</keyword>
<keyword evidence="1" id="KW-0548">Nucleotidyltransferase</keyword>
<dbReference type="EMBL" id="BKCJ011160280">
    <property type="protein sequence ID" value="GFC96451.1"/>
    <property type="molecule type" value="Genomic_DNA"/>
</dbReference>
<sequence length="120" mass="13534">MFMLESIPNICVADKLAGSLDASFRRPVRGGAEQEQLSDLGSLLNPVGLSLSNDRWFYSLSTSGAFNVKDTRLAIDDLILPSYFEPTRWVNLIPIKINVFMWRDRRDGLPTKHHLARKGS</sequence>
<organism evidence="1">
    <name type="scientific">Tanacetum cinerariifolium</name>
    <name type="common">Dalmatian daisy</name>
    <name type="synonym">Chrysanthemum cinerariifolium</name>
    <dbReference type="NCBI Taxonomy" id="118510"/>
    <lineage>
        <taxon>Eukaryota</taxon>
        <taxon>Viridiplantae</taxon>
        <taxon>Streptophyta</taxon>
        <taxon>Embryophyta</taxon>
        <taxon>Tracheophyta</taxon>
        <taxon>Spermatophyta</taxon>
        <taxon>Magnoliopsida</taxon>
        <taxon>eudicotyledons</taxon>
        <taxon>Gunneridae</taxon>
        <taxon>Pentapetalae</taxon>
        <taxon>asterids</taxon>
        <taxon>campanulids</taxon>
        <taxon>Asterales</taxon>
        <taxon>Asteraceae</taxon>
        <taxon>Asteroideae</taxon>
        <taxon>Anthemideae</taxon>
        <taxon>Anthemidinae</taxon>
        <taxon>Tanacetum</taxon>
    </lineage>
</organism>
<evidence type="ECO:0000313" key="1">
    <source>
        <dbReference type="EMBL" id="GFC96451.1"/>
    </source>
</evidence>
<name>A0A699SFM5_TANCI</name>
<comment type="caution">
    <text evidence="1">The sequence shown here is derived from an EMBL/GenBank/DDBJ whole genome shotgun (WGS) entry which is preliminary data.</text>
</comment>
<accession>A0A699SFM5</accession>
<protein>
    <submittedName>
        <fullName evidence="1">RNA-directed DNA polymerase, eukaryota</fullName>
    </submittedName>
</protein>